<protein>
    <recommendedName>
        <fullName evidence="10">Arginine ABC transporter permease protein ArtM</fullName>
    </recommendedName>
</protein>
<dbReference type="GO" id="GO:0006865">
    <property type="term" value="P:amino acid transport"/>
    <property type="evidence" value="ECO:0007669"/>
    <property type="project" value="UniProtKB-KW"/>
</dbReference>
<dbReference type="RefSeq" id="WP_245936003.1">
    <property type="nucleotide sequence ID" value="NZ_UHIC01000001.1"/>
</dbReference>
<dbReference type="GO" id="GO:0022857">
    <property type="term" value="F:transmembrane transporter activity"/>
    <property type="evidence" value="ECO:0007669"/>
    <property type="project" value="InterPro"/>
</dbReference>
<evidence type="ECO:0000256" key="3">
    <source>
        <dbReference type="ARBA" id="ARBA00022448"/>
    </source>
</evidence>
<dbReference type="InterPro" id="IPR043429">
    <property type="entry name" value="ArtM/GltK/GlnP/TcyL/YhdX-like"/>
</dbReference>
<keyword evidence="7" id="KW-0029">Amino-acid transport</keyword>
<feature type="transmembrane region" description="Helical" evidence="11">
    <location>
        <begin position="107"/>
        <end position="126"/>
    </location>
</feature>
<proteinExistence type="inferred from homology"/>
<evidence type="ECO:0000259" key="12">
    <source>
        <dbReference type="PROSITE" id="PS50928"/>
    </source>
</evidence>
<reference evidence="13 14" key="1">
    <citation type="submission" date="2018-06" db="EMBL/GenBank/DDBJ databases">
        <authorList>
            <consortium name="Pathogen Informatics"/>
            <person name="Doyle S."/>
        </authorList>
    </citation>
    <scope>NUCLEOTIDE SEQUENCE [LARGE SCALE GENOMIC DNA]</scope>
    <source>
        <strain evidence="13 14">NCTC13337</strain>
    </source>
</reference>
<dbReference type="CDD" id="cd06261">
    <property type="entry name" value="TM_PBP2"/>
    <property type="match status" value="1"/>
</dbReference>
<evidence type="ECO:0000256" key="4">
    <source>
        <dbReference type="ARBA" id="ARBA00022475"/>
    </source>
</evidence>
<organism evidence="13 14">
    <name type="scientific">Suttonella ornithocola</name>
    <dbReference type="NCBI Taxonomy" id="279832"/>
    <lineage>
        <taxon>Bacteria</taxon>
        <taxon>Pseudomonadati</taxon>
        <taxon>Pseudomonadota</taxon>
        <taxon>Gammaproteobacteria</taxon>
        <taxon>Cardiobacteriales</taxon>
        <taxon>Cardiobacteriaceae</taxon>
        <taxon>Suttonella</taxon>
    </lineage>
</organism>
<keyword evidence="8 11" id="KW-1133">Transmembrane helix</keyword>
<dbReference type="PROSITE" id="PS50928">
    <property type="entry name" value="ABC_TM1"/>
    <property type="match status" value="1"/>
</dbReference>
<dbReference type="AlphaFoldDB" id="A0A380MX27"/>
<dbReference type="EMBL" id="UHIC01000001">
    <property type="protein sequence ID" value="SUO95967.1"/>
    <property type="molecule type" value="Genomic_DNA"/>
</dbReference>
<dbReference type="Pfam" id="PF00528">
    <property type="entry name" value="BPD_transp_1"/>
    <property type="match status" value="1"/>
</dbReference>
<dbReference type="InterPro" id="IPR000515">
    <property type="entry name" value="MetI-like"/>
</dbReference>
<gene>
    <name evidence="13" type="primary">hisM</name>
    <name evidence="13" type="ORF">NCTC13337_01669</name>
</gene>
<evidence type="ECO:0000256" key="2">
    <source>
        <dbReference type="ARBA" id="ARBA00010072"/>
    </source>
</evidence>
<evidence type="ECO:0000256" key="9">
    <source>
        <dbReference type="ARBA" id="ARBA00023136"/>
    </source>
</evidence>
<feature type="transmembrane region" description="Helical" evidence="11">
    <location>
        <begin position="63"/>
        <end position="87"/>
    </location>
</feature>
<evidence type="ECO:0000256" key="11">
    <source>
        <dbReference type="RuleBase" id="RU363032"/>
    </source>
</evidence>
<sequence length="242" mass="27146">MKEESLWEYIVRFISTYGNDFLHGIATTLWIVPTSLIIGLIMAIGLGVLMASRAPLIFRVPALIFSYIFRGTPMLIQLYLIYFALGLWLSEIPSLPQFIDFLLKDKAFWAILTFALNTAAYTSEIVRGAIETTPAGEIEAAKAFGMSSKQIFIRITFPSAVRRALPAYANEVIFMLHGSAILSTIAVMDITQAARVAYGRSYEPYLPFIAAGLIYLAITMLIFTGFKILEKRVYRHLSPRQI</sequence>
<dbReference type="GO" id="GO:0043190">
    <property type="term" value="C:ATP-binding cassette (ABC) transporter complex"/>
    <property type="evidence" value="ECO:0007669"/>
    <property type="project" value="InterPro"/>
</dbReference>
<evidence type="ECO:0000256" key="6">
    <source>
        <dbReference type="ARBA" id="ARBA00022692"/>
    </source>
</evidence>
<dbReference type="InterPro" id="IPR010065">
    <property type="entry name" value="AA_ABC_transptr_permease_3TM"/>
</dbReference>
<feature type="transmembrane region" description="Helical" evidence="11">
    <location>
        <begin position="172"/>
        <end position="193"/>
    </location>
</feature>
<evidence type="ECO:0000256" key="1">
    <source>
        <dbReference type="ARBA" id="ARBA00004429"/>
    </source>
</evidence>
<keyword evidence="3 11" id="KW-0813">Transport</keyword>
<dbReference type="PANTHER" id="PTHR30614:SF10">
    <property type="entry name" value="ARGININE ABC TRANSPORTER PERMEASE PROTEIN ARTM"/>
    <property type="match status" value="1"/>
</dbReference>
<keyword evidence="4" id="KW-1003">Cell membrane</keyword>
<dbReference type="NCBIfam" id="TIGR01726">
    <property type="entry name" value="HEQRo_perm_3TM"/>
    <property type="match status" value="1"/>
</dbReference>
<accession>A0A380MX27</accession>
<name>A0A380MX27_9GAMM</name>
<keyword evidence="14" id="KW-1185">Reference proteome</keyword>
<feature type="transmembrane region" description="Helical" evidence="11">
    <location>
        <begin position="205"/>
        <end position="226"/>
    </location>
</feature>
<dbReference type="Gene3D" id="1.10.3720.10">
    <property type="entry name" value="MetI-like"/>
    <property type="match status" value="1"/>
</dbReference>
<keyword evidence="6 11" id="KW-0812">Transmembrane</keyword>
<dbReference type="InterPro" id="IPR035906">
    <property type="entry name" value="MetI-like_sf"/>
</dbReference>
<feature type="transmembrane region" description="Helical" evidence="11">
    <location>
        <begin position="29"/>
        <end position="51"/>
    </location>
</feature>
<keyword evidence="9 11" id="KW-0472">Membrane</keyword>
<comment type="subcellular location">
    <subcellularLocation>
        <location evidence="1">Cell inner membrane</location>
        <topology evidence="1">Multi-pass membrane protein</topology>
    </subcellularLocation>
    <subcellularLocation>
        <location evidence="11">Cell membrane</location>
        <topology evidence="11">Multi-pass membrane protein</topology>
    </subcellularLocation>
</comment>
<dbReference type="SUPFAM" id="SSF161098">
    <property type="entry name" value="MetI-like"/>
    <property type="match status" value="1"/>
</dbReference>
<keyword evidence="5" id="KW-0997">Cell inner membrane</keyword>
<evidence type="ECO:0000256" key="8">
    <source>
        <dbReference type="ARBA" id="ARBA00022989"/>
    </source>
</evidence>
<evidence type="ECO:0000313" key="13">
    <source>
        <dbReference type="EMBL" id="SUO95967.1"/>
    </source>
</evidence>
<evidence type="ECO:0000256" key="10">
    <source>
        <dbReference type="ARBA" id="ARBA00040319"/>
    </source>
</evidence>
<feature type="domain" description="ABC transmembrane type-1" evidence="12">
    <location>
        <begin position="25"/>
        <end position="226"/>
    </location>
</feature>
<dbReference type="PANTHER" id="PTHR30614">
    <property type="entry name" value="MEMBRANE COMPONENT OF AMINO ACID ABC TRANSPORTER"/>
    <property type="match status" value="1"/>
</dbReference>
<evidence type="ECO:0000256" key="5">
    <source>
        <dbReference type="ARBA" id="ARBA00022519"/>
    </source>
</evidence>
<evidence type="ECO:0000256" key="7">
    <source>
        <dbReference type="ARBA" id="ARBA00022970"/>
    </source>
</evidence>
<dbReference type="Proteomes" id="UP000254601">
    <property type="component" value="Unassembled WGS sequence"/>
</dbReference>
<comment type="similarity">
    <text evidence="2">Belongs to the binding-protein-dependent transport system permease family. HisMQ subfamily.</text>
</comment>
<evidence type="ECO:0000313" key="14">
    <source>
        <dbReference type="Proteomes" id="UP000254601"/>
    </source>
</evidence>